<evidence type="ECO:0000256" key="1">
    <source>
        <dbReference type="SAM" id="Phobius"/>
    </source>
</evidence>
<reference evidence="3 4" key="1">
    <citation type="submission" date="2019-07" db="EMBL/GenBank/DDBJ databases">
        <title>Whole genome shotgun sequence of Brevifollis gellanilyticus NBRC 108608.</title>
        <authorList>
            <person name="Hosoyama A."/>
            <person name="Uohara A."/>
            <person name="Ohji S."/>
            <person name="Ichikawa N."/>
        </authorList>
    </citation>
    <scope>NUCLEOTIDE SEQUENCE [LARGE SCALE GENOMIC DNA]</scope>
    <source>
        <strain evidence="3 4">NBRC 108608</strain>
    </source>
</reference>
<dbReference type="AlphaFoldDB" id="A0A512M4G8"/>
<sequence>MVNTLGPYVLLWCLMYLSLSWSWWLTLLFAILAGMFLVRIFIIFHDCGHGSFFKSRRVNDVVGFITGVLTLTPYYHWRWEHSIHHASAGALDRRGVGDVWTMTVEEYLKSSRWKRFAYRLARNPFVLFGIAPLYLFVIAQRFPAPNSSPRDRRSVHWMNLAILSVAIVMSWIFGLTTYLLLHLTVEMVGGAIGIWMFYVQHQFEDVYWERDEKWDFTRAALQGSSFYKLPRILQWFSGNIGFHHIHHLSSRIPNYNLQRCHEADPMFQQIKPITLVSSLRSLTFRLWDEQKGKLIGFRQMRKMRKQDKFSHDD</sequence>
<dbReference type="PANTHER" id="PTHR19353">
    <property type="entry name" value="FATTY ACID DESATURASE 2"/>
    <property type="match status" value="1"/>
</dbReference>
<comment type="caution">
    <text evidence="3">The sequence shown here is derived from an EMBL/GenBank/DDBJ whole genome shotgun (WGS) entry which is preliminary data.</text>
</comment>
<dbReference type="InterPro" id="IPR005804">
    <property type="entry name" value="FA_desaturase_dom"/>
</dbReference>
<dbReference type="EMBL" id="BKAG01000004">
    <property type="protein sequence ID" value="GEP41639.1"/>
    <property type="molecule type" value="Genomic_DNA"/>
</dbReference>
<keyword evidence="1" id="KW-1133">Transmembrane helix</keyword>
<evidence type="ECO:0000259" key="2">
    <source>
        <dbReference type="Pfam" id="PF00487"/>
    </source>
</evidence>
<dbReference type="GO" id="GO:0016020">
    <property type="term" value="C:membrane"/>
    <property type="evidence" value="ECO:0007669"/>
    <property type="project" value="TreeGrafter"/>
</dbReference>
<keyword evidence="1" id="KW-0812">Transmembrane</keyword>
<organism evidence="3 4">
    <name type="scientific">Brevifollis gellanilyticus</name>
    <dbReference type="NCBI Taxonomy" id="748831"/>
    <lineage>
        <taxon>Bacteria</taxon>
        <taxon>Pseudomonadati</taxon>
        <taxon>Verrucomicrobiota</taxon>
        <taxon>Verrucomicrobiia</taxon>
        <taxon>Verrucomicrobiales</taxon>
        <taxon>Verrucomicrobiaceae</taxon>
    </lineage>
</organism>
<evidence type="ECO:0000313" key="3">
    <source>
        <dbReference type="EMBL" id="GEP41639.1"/>
    </source>
</evidence>
<name>A0A512M4G8_9BACT</name>
<feature type="domain" description="Fatty acid desaturase" evidence="2">
    <location>
        <begin position="22"/>
        <end position="263"/>
    </location>
</feature>
<keyword evidence="1" id="KW-0472">Membrane</keyword>
<dbReference type="GO" id="GO:0016717">
    <property type="term" value="F:oxidoreductase activity, acting on paired donors, with oxidation of a pair of donors resulting in the reduction of molecular oxygen to two molecules of water"/>
    <property type="evidence" value="ECO:0007669"/>
    <property type="project" value="TreeGrafter"/>
</dbReference>
<dbReference type="GO" id="GO:0006629">
    <property type="term" value="P:lipid metabolic process"/>
    <property type="evidence" value="ECO:0007669"/>
    <property type="project" value="InterPro"/>
</dbReference>
<keyword evidence="4" id="KW-1185">Reference proteome</keyword>
<proteinExistence type="predicted"/>
<feature type="transmembrane region" description="Helical" evidence="1">
    <location>
        <begin position="155"/>
        <end position="173"/>
    </location>
</feature>
<dbReference type="CDD" id="cd03507">
    <property type="entry name" value="Delta12-FADS-like"/>
    <property type="match status" value="1"/>
</dbReference>
<accession>A0A512M4G8</accession>
<dbReference type="InterPro" id="IPR012171">
    <property type="entry name" value="Fatty_acid_desaturase"/>
</dbReference>
<dbReference type="Proteomes" id="UP000321577">
    <property type="component" value="Unassembled WGS sequence"/>
</dbReference>
<dbReference type="Pfam" id="PF00487">
    <property type="entry name" value="FA_desaturase"/>
    <property type="match status" value="1"/>
</dbReference>
<feature type="transmembrane region" description="Helical" evidence="1">
    <location>
        <begin position="125"/>
        <end position="143"/>
    </location>
</feature>
<evidence type="ECO:0000313" key="4">
    <source>
        <dbReference type="Proteomes" id="UP000321577"/>
    </source>
</evidence>
<feature type="transmembrane region" description="Helical" evidence="1">
    <location>
        <begin position="20"/>
        <end position="45"/>
    </location>
</feature>
<protein>
    <submittedName>
        <fullName evidence="3">Fatty acid desaturase</fullName>
    </submittedName>
</protein>
<dbReference type="PANTHER" id="PTHR19353:SF73">
    <property type="entry name" value="FATTY ACID DESATURASE"/>
    <property type="match status" value="1"/>
</dbReference>
<gene>
    <name evidence="3" type="ORF">BGE01nite_09300</name>
</gene>